<reference evidence="1" key="1">
    <citation type="submission" date="2016-11" db="EMBL/GenBank/DDBJ databases">
        <title>Complete Genome Sequencing of Pandoraea pulmonicola DSM 16583.</title>
        <authorList>
            <person name="Chan K.-G."/>
        </authorList>
    </citation>
    <scope>NUCLEOTIDE SEQUENCE</scope>
    <source>
        <strain evidence="1">DSM 16583</strain>
    </source>
</reference>
<dbReference type="Proteomes" id="UP000035086">
    <property type="component" value="Chromosome"/>
</dbReference>
<sequence length="72" mass="7893">MSFPAFAVAPYMRANRVTKCKSLSPNRSTRGTTASTLHAALAHSLGSDNRLRCGFPQRNRLRYASVEIPLAT</sequence>
<proteinExistence type="predicted"/>
<name>A0ABN4ENP0_PANPU</name>
<keyword evidence="2" id="KW-1185">Reference proteome</keyword>
<evidence type="ECO:0000313" key="1">
    <source>
        <dbReference type="EMBL" id="AJC19819.1"/>
    </source>
</evidence>
<gene>
    <name evidence="1" type="ORF">RO07_03745</name>
</gene>
<protein>
    <submittedName>
        <fullName evidence="1">Uncharacterized protein</fullName>
    </submittedName>
</protein>
<evidence type="ECO:0000313" key="2">
    <source>
        <dbReference type="Proteomes" id="UP000035086"/>
    </source>
</evidence>
<accession>A0ABN4ENP0</accession>
<organism evidence="1 2">
    <name type="scientific">Pandoraea pulmonicola</name>
    <dbReference type="NCBI Taxonomy" id="93221"/>
    <lineage>
        <taxon>Bacteria</taxon>
        <taxon>Pseudomonadati</taxon>
        <taxon>Pseudomonadota</taxon>
        <taxon>Betaproteobacteria</taxon>
        <taxon>Burkholderiales</taxon>
        <taxon>Burkholderiaceae</taxon>
        <taxon>Pandoraea</taxon>
    </lineage>
</organism>
<dbReference type="EMBL" id="CP010310">
    <property type="protein sequence ID" value="AJC19819.1"/>
    <property type="molecule type" value="Genomic_DNA"/>
</dbReference>